<dbReference type="AlphaFoldDB" id="A0A8J6JE22"/>
<dbReference type="PANTHER" id="PTHR30222">
    <property type="entry name" value="SPERMIDINE/PUTRESCINE-BINDING PERIPLASMIC PROTEIN"/>
    <property type="match status" value="1"/>
</dbReference>
<keyword evidence="4" id="KW-0574">Periplasm</keyword>
<proteinExistence type="predicted"/>
<dbReference type="PRINTS" id="PR00909">
    <property type="entry name" value="SPERMDNBNDNG"/>
</dbReference>
<reference evidence="6" key="1">
    <citation type="submission" date="2020-08" db="EMBL/GenBank/DDBJ databases">
        <title>Genome public.</title>
        <authorList>
            <person name="Liu C."/>
            <person name="Sun Q."/>
        </authorList>
    </citation>
    <scope>NUCLEOTIDE SEQUENCE</scope>
    <source>
        <strain evidence="6">NSJ-51</strain>
    </source>
</reference>
<evidence type="ECO:0000313" key="6">
    <source>
        <dbReference type="EMBL" id="MBC5732959.1"/>
    </source>
</evidence>
<accession>A0A8J6JE22</accession>
<dbReference type="GO" id="GO:0019808">
    <property type="term" value="F:polyamine binding"/>
    <property type="evidence" value="ECO:0007669"/>
    <property type="project" value="InterPro"/>
</dbReference>
<dbReference type="Pfam" id="PF13416">
    <property type="entry name" value="SBP_bac_8"/>
    <property type="match status" value="1"/>
</dbReference>
<evidence type="ECO:0000256" key="2">
    <source>
        <dbReference type="ARBA" id="ARBA00022448"/>
    </source>
</evidence>
<dbReference type="InterPro" id="IPR006059">
    <property type="entry name" value="SBP"/>
</dbReference>
<dbReference type="GO" id="GO:0015846">
    <property type="term" value="P:polyamine transport"/>
    <property type="evidence" value="ECO:0007669"/>
    <property type="project" value="InterPro"/>
</dbReference>
<protein>
    <submittedName>
        <fullName evidence="6">Extracellular solute-binding protein</fullName>
    </submittedName>
</protein>
<dbReference type="EMBL" id="JACOPP010000004">
    <property type="protein sequence ID" value="MBC5732959.1"/>
    <property type="molecule type" value="Genomic_DNA"/>
</dbReference>
<organism evidence="6 7">
    <name type="scientific">Lawsonibacter hominis</name>
    <dbReference type="NCBI Taxonomy" id="2763053"/>
    <lineage>
        <taxon>Bacteria</taxon>
        <taxon>Bacillati</taxon>
        <taxon>Bacillota</taxon>
        <taxon>Clostridia</taxon>
        <taxon>Eubacteriales</taxon>
        <taxon>Oscillospiraceae</taxon>
        <taxon>Lawsonibacter</taxon>
    </lineage>
</organism>
<dbReference type="InterPro" id="IPR001188">
    <property type="entry name" value="Sperm_putr-bd"/>
</dbReference>
<feature type="chain" id="PRO_5038439098" evidence="5">
    <location>
        <begin position="19"/>
        <end position="370"/>
    </location>
</feature>
<sequence length="370" mass="40383">MKKLVSLLLAGLTLFSLAACSGGGSGGGGTAAPQNSGTGEGGAVRTLTVANWQGYGSDAEYAVQAFEEANNCKVVHQYFDSEEALLNMLRQGGLGQIDVVLPNMAYVAIGKRENLFQPIDVSRLENYGDLREDIRDVEDVKDADGNILGVPWTWGTTSLGYNPDAISDTVDSWGILWDPAYQNKIAFFDDHTTAVMIAATYAGEDPYDPDLDVVKDTLLSLKANCKLFWSSYDSFAKPYSAGEVVAGSVWSGAATQLNATGQKMTYVYPKEGTIAWVDYWAIPKDAPNEDLAYKWIDWMTSQQFQSTYAADLEMQPPIPSNTKVLDSLSGDVKAALYVDNGLPEKLVFQKEIPEETNQAWLDLWNEVKAS</sequence>
<dbReference type="Proteomes" id="UP000661435">
    <property type="component" value="Unassembled WGS sequence"/>
</dbReference>
<evidence type="ECO:0000256" key="1">
    <source>
        <dbReference type="ARBA" id="ARBA00004418"/>
    </source>
</evidence>
<feature type="signal peptide" evidence="5">
    <location>
        <begin position="1"/>
        <end position="18"/>
    </location>
</feature>
<dbReference type="SUPFAM" id="SSF53850">
    <property type="entry name" value="Periplasmic binding protein-like II"/>
    <property type="match status" value="1"/>
</dbReference>
<evidence type="ECO:0000256" key="5">
    <source>
        <dbReference type="SAM" id="SignalP"/>
    </source>
</evidence>
<gene>
    <name evidence="6" type="ORF">H8S57_04365</name>
</gene>
<comment type="subcellular location">
    <subcellularLocation>
        <location evidence="1">Periplasm</location>
    </subcellularLocation>
</comment>
<dbReference type="GO" id="GO:0042597">
    <property type="term" value="C:periplasmic space"/>
    <property type="evidence" value="ECO:0007669"/>
    <property type="project" value="UniProtKB-SubCell"/>
</dbReference>
<evidence type="ECO:0000313" key="7">
    <source>
        <dbReference type="Proteomes" id="UP000661435"/>
    </source>
</evidence>
<dbReference type="CDD" id="cd13590">
    <property type="entry name" value="PBP2_PotD_PotF_like"/>
    <property type="match status" value="1"/>
</dbReference>
<dbReference type="PROSITE" id="PS51257">
    <property type="entry name" value="PROKAR_LIPOPROTEIN"/>
    <property type="match status" value="1"/>
</dbReference>
<evidence type="ECO:0000256" key="3">
    <source>
        <dbReference type="ARBA" id="ARBA00022729"/>
    </source>
</evidence>
<keyword evidence="7" id="KW-1185">Reference proteome</keyword>
<dbReference type="PANTHER" id="PTHR30222:SF17">
    <property type="entry name" value="SPERMIDINE_PUTRESCINE-BINDING PERIPLASMIC PROTEIN"/>
    <property type="match status" value="1"/>
</dbReference>
<dbReference type="RefSeq" id="WP_186906856.1">
    <property type="nucleotide sequence ID" value="NZ_JACOPP010000004.1"/>
</dbReference>
<name>A0A8J6JE22_9FIRM</name>
<comment type="caution">
    <text evidence="6">The sequence shown here is derived from an EMBL/GenBank/DDBJ whole genome shotgun (WGS) entry which is preliminary data.</text>
</comment>
<keyword evidence="3 5" id="KW-0732">Signal</keyword>
<dbReference type="Gene3D" id="3.40.190.10">
    <property type="entry name" value="Periplasmic binding protein-like II"/>
    <property type="match status" value="2"/>
</dbReference>
<keyword evidence="2" id="KW-0813">Transport</keyword>
<evidence type="ECO:0000256" key="4">
    <source>
        <dbReference type="ARBA" id="ARBA00022764"/>
    </source>
</evidence>